<evidence type="ECO:0000313" key="1">
    <source>
        <dbReference type="EMBL" id="MFD0704199.1"/>
    </source>
</evidence>
<comment type="caution">
    <text evidence="1">The sequence shown here is derived from an EMBL/GenBank/DDBJ whole genome shotgun (WGS) entry which is preliminary data.</text>
</comment>
<gene>
    <name evidence="1" type="ORF">ACFQY8_00300</name>
</gene>
<dbReference type="EMBL" id="JBHTHQ010000005">
    <property type="protein sequence ID" value="MFD0704199.1"/>
    <property type="molecule type" value="Genomic_DNA"/>
</dbReference>
<evidence type="ECO:0000313" key="2">
    <source>
        <dbReference type="Proteomes" id="UP001597036"/>
    </source>
</evidence>
<protein>
    <submittedName>
        <fullName evidence="1">Uncharacterized protein</fullName>
    </submittedName>
</protein>
<dbReference type="Proteomes" id="UP001597036">
    <property type="component" value="Unassembled WGS sequence"/>
</dbReference>
<dbReference type="RefSeq" id="WP_377937510.1">
    <property type="nucleotide sequence ID" value="NZ_JBHTHQ010000005.1"/>
</dbReference>
<organism evidence="1 2">
    <name type="scientific">Alloscardovia venturai</name>
    <dbReference type="NCBI Taxonomy" id="1769421"/>
    <lineage>
        <taxon>Bacteria</taxon>
        <taxon>Bacillati</taxon>
        <taxon>Actinomycetota</taxon>
        <taxon>Actinomycetes</taxon>
        <taxon>Bifidobacteriales</taxon>
        <taxon>Bifidobacteriaceae</taxon>
        <taxon>Alloscardovia</taxon>
    </lineage>
</organism>
<reference evidence="2" key="1">
    <citation type="journal article" date="2019" name="Int. J. Syst. Evol. Microbiol.">
        <title>The Global Catalogue of Microorganisms (GCM) 10K type strain sequencing project: providing services to taxonomists for standard genome sequencing and annotation.</title>
        <authorList>
            <consortium name="The Broad Institute Genomics Platform"/>
            <consortium name="The Broad Institute Genome Sequencing Center for Infectious Disease"/>
            <person name="Wu L."/>
            <person name="Ma J."/>
        </authorList>
    </citation>
    <scope>NUCLEOTIDE SEQUENCE [LARGE SCALE GENOMIC DNA]</scope>
    <source>
        <strain evidence="2">CCM 8604</strain>
    </source>
</reference>
<accession>A0ABW2Y1S8</accession>
<keyword evidence="2" id="KW-1185">Reference proteome</keyword>
<name>A0ABW2Y1S8_9BIFI</name>
<proteinExistence type="predicted"/>
<sequence>MMNNRKIEELEEAYDQARTVIKRKREEAEWQYRELRMFFETVTRDAIDEYTHTHENPDPEIIRGGERIFTQYSQASDRSYKKFMAKLDDDEERINAEYRRSLERAEEE</sequence>